<dbReference type="InterPro" id="IPR036165">
    <property type="entry name" value="YefM-like_sf"/>
</dbReference>
<dbReference type="OrthoDB" id="4419580at2"/>
<dbReference type="GO" id="GO:0097351">
    <property type="term" value="F:toxin sequestering activity"/>
    <property type="evidence" value="ECO:0007669"/>
    <property type="project" value="TreeGrafter"/>
</dbReference>
<keyword evidence="4" id="KW-1185">Reference proteome</keyword>
<accession>A0A345NQ10</accession>
<dbReference type="KEGG" id="orn:DV701_14210"/>
<comment type="function">
    <text evidence="2">Antitoxin component of a type II toxin-antitoxin (TA) system.</text>
</comment>
<dbReference type="EMBL" id="CP031229">
    <property type="protein sequence ID" value="AXH97118.1"/>
    <property type="molecule type" value="Genomic_DNA"/>
</dbReference>
<organism evidence="3 4">
    <name type="scientific">Ornithinimicrobium avium</name>
    <dbReference type="NCBI Taxonomy" id="2283195"/>
    <lineage>
        <taxon>Bacteria</taxon>
        <taxon>Bacillati</taxon>
        <taxon>Actinomycetota</taxon>
        <taxon>Actinomycetes</taxon>
        <taxon>Micrococcales</taxon>
        <taxon>Ornithinimicrobiaceae</taxon>
        <taxon>Ornithinimicrobium</taxon>
    </lineage>
</organism>
<gene>
    <name evidence="3" type="ORF">DV701_14210</name>
</gene>
<evidence type="ECO:0000313" key="4">
    <source>
        <dbReference type="Proteomes" id="UP000253790"/>
    </source>
</evidence>
<name>A0A345NQ10_9MICO</name>
<dbReference type="PANTHER" id="PTHR35377:SF5">
    <property type="entry name" value="ANTITOXIN VAPB46"/>
    <property type="match status" value="1"/>
</dbReference>
<reference evidence="3 4" key="1">
    <citation type="submission" date="2018-07" db="EMBL/GenBank/DDBJ databases">
        <title>Complete genome sequencing of Ornithinimicrobium sp. AMA3305.</title>
        <authorList>
            <person name="Bae J.-W."/>
        </authorList>
    </citation>
    <scope>NUCLEOTIDE SEQUENCE [LARGE SCALE GENOMIC DNA]</scope>
    <source>
        <strain evidence="3 4">AMA3305</strain>
    </source>
</reference>
<dbReference type="AlphaFoldDB" id="A0A345NQ10"/>
<dbReference type="Proteomes" id="UP000253790">
    <property type="component" value="Chromosome"/>
</dbReference>
<sequence length="82" mass="9453">METVGLRELRQDASGLLRRVERGEEIIITVSGRPSARLVPARQNRWHRWDDVTDLFAGPADADWEADRELVEDAVRDPWAEK</sequence>
<evidence type="ECO:0000313" key="3">
    <source>
        <dbReference type="EMBL" id="AXH97118.1"/>
    </source>
</evidence>
<protein>
    <recommendedName>
        <fullName evidence="2">Antitoxin</fullName>
    </recommendedName>
</protein>
<evidence type="ECO:0000256" key="1">
    <source>
        <dbReference type="ARBA" id="ARBA00009981"/>
    </source>
</evidence>
<dbReference type="InterPro" id="IPR006442">
    <property type="entry name" value="Antitoxin_Phd/YefM"/>
</dbReference>
<comment type="similarity">
    <text evidence="1 2">Belongs to the phD/YefM antitoxin family.</text>
</comment>
<dbReference type="NCBIfam" id="TIGR01552">
    <property type="entry name" value="phd_fam"/>
    <property type="match status" value="1"/>
</dbReference>
<dbReference type="SUPFAM" id="SSF143120">
    <property type="entry name" value="YefM-like"/>
    <property type="match status" value="1"/>
</dbReference>
<dbReference type="RefSeq" id="WP_114929177.1">
    <property type="nucleotide sequence ID" value="NZ_CP031229.1"/>
</dbReference>
<dbReference type="InterPro" id="IPR051416">
    <property type="entry name" value="phD-YefM_TA_antitoxins"/>
</dbReference>
<dbReference type="PANTHER" id="PTHR35377">
    <property type="entry name" value="ANTITOXIN VAPB49-RELATED-RELATED"/>
    <property type="match status" value="1"/>
</dbReference>
<dbReference type="Pfam" id="PF02604">
    <property type="entry name" value="PhdYeFM_antitox"/>
    <property type="match status" value="1"/>
</dbReference>
<evidence type="ECO:0000256" key="2">
    <source>
        <dbReference type="RuleBase" id="RU362080"/>
    </source>
</evidence>
<dbReference type="Gene3D" id="3.40.1620.10">
    <property type="entry name" value="YefM-like domain"/>
    <property type="match status" value="1"/>
</dbReference>
<proteinExistence type="inferred from homology"/>